<accession>A0A0P8XYI0</accession>
<evidence type="ECO:0000313" key="2">
    <source>
        <dbReference type="EMBL" id="KPU79840.1"/>
    </source>
</evidence>
<evidence type="ECO:0000256" key="1">
    <source>
        <dbReference type="SAM" id="Phobius"/>
    </source>
</evidence>
<gene>
    <name evidence="2" type="primary">Dana\GF27384</name>
    <name evidence="2" type="ORF">GF27384</name>
</gene>
<sequence length="87" mass="10133">MDFSSIKHIFKIRCLRIEPFLFVLGGLLFAMTFAYLCYLCHQCCQNRRRARIKDQEPQPLARLSIGPRCPNVARTKLTHSLNMGDVY</sequence>
<keyword evidence="3" id="KW-1185">Reference proteome</keyword>
<organism evidence="2 3">
    <name type="scientific">Drosophila ananassae</name>
    <name type="common">Fruit fly</name>
    <dbReference type="NCBI Taxonomy" id="7217"/>
    <lineage>
        <taxon>Eukaryota</taxon>
        <taxon>Metazoa</taxon>
        <taxon>Ecdysozoa</taxon>
        <taxon>Arthropoda</taxon>
        <taxon>Hexapoda</taxon>
        <taxon>Insecta</taxon>
        <taxon>Pterygota</taxon>
        <taxon>Neoptera</taxon>
        <taxon>Endopterygota</taxon>
        <taxon>Diptera</taxon>
        <taxon>Brachycera</taxon>
        <taxon>Muscomorpha</taxon>
        <taxon>Ephydroidea</taxon>
        <taxon>Drosophilidae</taxon>
        <taxon>Drosophila</taxon>
        <taxon>Sophophora</taxon>
    </lineage>
</organism>
<dbReference type="AlphaFoldDB" id="A0A0P8XYI0"/>
<dbReference type="CDD" id="cd20249">
    <property type="entry name" value="Hemotin"/>
    <property type="match status" value="1"/>
</dbReference>
<proteinExistence type="predicted"/>
<feature type="transmembrane region" description="Helical" evidence="1">
    <location>
        <begin position="20"/>
        <end position="41"/>
    </location>
</feature>
<name>A0A0P8XYI0_DROAN</name>
<dbReference type="EMBL" id="CH902617">
    <property type="protein sequence ID" value="KPU79840.1"/>
    <property type="molecule type" value="Genomic_DNA"/>
</dbReference>
<keyword evidence="1" id="KW-1133">Transmembrane helix</keyword>
<dbReference type="Pfam" id="PF21944">
    <property type="entry name" value="Hemotin"/>
    <property type="match status" value="1"/>
</dbReference>
<dbReference type="STRING" id="7217.A0A0P8XYI0"/>
<dbReference type="InParanoid" id="A0A0P8XYI0"/>
<keyword evidence="1" id="KW-0472">Membrane</keyword>
<reference evidence="2 3" key="1">
    <citation type="journal article" date="2007" name="Nature">
        <title>Evolution of genes and genomes on the Drosophila phylogeny.</title>
        <authorList>
            <consortium name="Drosophila 12 Genomes Consortium"/>
            <person name="Clark A.G."/>
            <person name="Eisen M.B."/>
            <person name="Smith D.R."/>
            <person name="Bergman C.M."/>
            <person name="Oliver B."/>
            <person name="Markow T.A."/>
            <person name="Kaufman T.C."/>
            <person name="Kellis M."/>
            <person name="Gelbart W."/>
            <person name="Iyer V.N."/>
            <person name="Pollard D.A."/>
            <person name="Sackton T.B."/>
            <person name="Larracuente A.M."/>
            <person name="Singh N.D."/>
            <person name="Abad J.P."/>
            <person name="Abt D.N."/>
            <person name="Adryan B."/>
            <person name="Aguade M."/>
            <person name="Akashi H."/>
            <person name="Anderson W.W."/>
            <person name="Aquadro C.F."/>
            <person name="Ardell D.H."/>
            <person name="Arguello R."/>
            <person name="Artieri C.G."/>
            <person name="Barbash D.A."/>
            <person name="Barker D."/>
            <person name="Barsanti P."/>
            <person name="Batterham P."/>
            <person name="Batzoglou S."/>
            <person name="Begun D."/>
            <person name="Bhutkar A."/>
            <person name="Blanco E."/>
            <person name="Bosak S.A."/>
            <person name="Bradley R.K."/>
            <person name="Brand A.D."/>
            <person name="Brent M.R."/>
            <person name="Brooks A.N."/>
            <person name="Brown R.H."/>
            <person name="Butlin R.K."/>
            <person name="Caggese C."/>
            <person name="Calvi B.R."/>
            <person name="Bernardo de Carvalho A."/>
            <person name="Caspi A."/>
            <person name="Castrezana S."/>
            <person name="Celniker S.E."/>
            <person name="Chang J.L."/>
            <person name="Chapple C."/>
            <person name="Chatterji S."/>
            <person name="Chinwalla A."/>
            <person name="Civetta A."/>
            <person name="Clifton S.W."/>
            <person name="Comeron J.M."/>
            <person name="Costello J.C."/>
            <person name="Coyne J.A."/>
            <person name="Daub J."/>
            <person name="David R.G."/>
            <person name="Delcher A.L."/>
            <person name="Delehaunty K."/>
            <person name="Do C.B."/>
            <person name="Ebling H."/>
            <person name="Edwards K."/>
            <person name="Eickbush T."/>
            <person name="Evans J.D."/>
            <person name="Filipski A."/>
            <person name="Findeiss S."/>
            <person name="Freyhult E."/>
            <person name="Fulton L."/>
            <person name="Fulton R."/>
            <person name="Garcia A.C."/>
            <person name="Gardiner A."/>
            <person name="Garfield D.A."/>
            <person name="Garvin B.E."/>
            <person name="Gibson G."/>
            <person name="Gilbert D."/>
            <person name="Gnerre S."/>
            <person name="Godfrey J."/>
            <person name="Good R."/>
            <person name="Gotea V."/>
            <person name="Gravely B."/>
            <person name="Greenberg A.J."/>
            <person name="Griffiths-Jones S."/>
            <person name="Gross S."/>
            <person name="Guigo R."/>
            <person name="Gustafson E.A."/>
            <person name="Haerty W."/>
            <person name="Hahn M.W."/>
            <person name="Halligan D.L."/>
            <person name="Halpern A.L."/>
            <person name="Halter G.M."/>
            <person name="Han M.V."/>
            <person name="Heger A."/>
            <person name="Hillier L."/>
            <person name="Hinrichs A.S."/>
            <person name="Holmes I."/>
            <person name="Hoskins R.A."/>
            <person name="Hubisz M.J."/>
            <person name="Hultmark D."/>
            <person name="Huntley M.A."/>
            <person name="Jaffe D.B."/>
            <person name="Jagadeeshan S."/>
            <person name="Jeck W.R."/>
            <person name="Johnson J."/>
            <person name="Jones C.D."/>
            <person name="Jordan W.C."/>
            <person name="Karpen G.H."/>
            <person name="Kataoka E."/>
            <person name="Keightley P.D."/>
            <person name="Kheradpour P."/>
            <person name="Kirkness E.F."/>
            <person name="Koerich L.B."/>
            <person name="Kristiansen K."/>
            <person name="Kudrna D."/>
            <person name="Kulathinal R.J."/>
            <person name="Kumar S."/>
            <person name="Kwok R."/>
            <person name="Lander E."/>
            <person name="Langley C.H."/>
            <person name="Lapoint R."/>
            <person name="Lazzaro B.P."/>
            <person name="Lee S.J."/>
            <person name="Levesque L."/>
            <person name="Li R."/>
            <person name="Lin C.F."/>
            <person name="Lin M.F."/>
            <person name="Lindblad-Toh K."/>
            <person name="Llopart A."/>
            <person name="Long M."/>
            <person name="Low L."/>
            <person name="Lozovsky E."/>
            <person name="Lu J."/>
            <person name="Luo M."/>
            <person name="Machado C.A."/>
            <person name="Makalowski W."/>
            <person name="Marzo M."/>
            <person name="Matsuda M."/>
            <person name="Matzkin L."/>
            <person name="McAllister B."/>
            <person name="McBride C.S."/>
            <person name="McKernan B."/>
            <person name="McKernan K."/>
            <person name="Mendez-Lago M."/>
            <person name="Minx P."/>
            <person name="Mollenhauer M.U."/>
            <person name="Montooth K."/>
            <person name="Mount S.M."/>
            <person name="Mu X."/>
            <person name="Myers E."/>
            <person name="Negre B."/>
            <person name="Newfeld S."/>
            <person name="Nielsen R."/>
            <person name="Noor M.A."/>
            <person name="O'Grady P."/>
            <person name="Pachter L."/>
            <person name="Papaceit M."/>
            <person name="Parisi M.J."/>
            <person name="Parisi M."/>
            <person name="Parts L."/>
            <person name="Pedersen J.S."/>
            <person name="Pesole G."/>
            <person name="Phillippy A.M."/>
            <person name="Ponting C.P."/>
            <person name="Pop M."/>
            <person name="Porcelli D."/>
            <person name="Powell J.R."/>
            <person name="Prohaska S."/>
            <person name="Pruitt K."/>
            <person name="Puig M."/>
            <person name="Quesneville H."/>
            <person name="Ram K.R."/>
            <person name="Rand D."/>
            <person name="Rasmussen M.D."/>
            <person name="Reed L.K."/>
            <person name="Reenan R."/>
            <person name="Reily A."/>
            <person name="Remington K.A."/>
            <person name="Rieger T.T."/>
            <person name="Ritchie M.G."/>
            <person name="Robin C."/>
            <person name="Rogers Y.H."/>
            <person name="Rohde C."/>
            <person name="Rozas J."/>
            <person name="Rubenfield M.J."/>
            <person name="Ruiz A."/>
            <person name="Russo S."/>
            <person name="Salzberg S.L."/>
            <person name="Sanchez-Gracia A."/>
            <person name="Saranga D.J."/>
            <person name="Sato H."/>
            <person name="Schaeffer S.W."/>
            <person name="Schatz M.C."/>
            <person name="Schlenke T."/>
            <person name="Schwartz R."/>
            <person name="Segarra C."/>
            <person name="Singh R.S."/>
            <person name="Sirot L."/>
            <person name="Sirota M."/>
            <person name="Sisneros N.B."/>
            <person name="Smith C.D."/>
            <person name="Smith T.F."/>
            <person name="Spieth J."/>
            <person name="Stage D.E."/>
            <person name="Stark A."/>
            <person name="Stephan W."/>
            <person name="Strausberg R.L."/>
            <person name="Strempel S."/>
            <person name="Sturgill D."/>
            <person name="Sutton G."/>
            <person name="Sutton G.G."/>
            <person name="Tao W."/>
            <person name="Teichmann S."/>
            <person name="Tobari Y.N."/>
            <person name="Tomimura Y."/>
            <person name="Tsolas J.M."/>
            <person name="Valente V.L."/>
            <person name="Venter E."/>
            <person name="Venter J.C."/>
            <person name="Vicario S."/>
            <person name="Vieira F.G."/>
            <person name="Vilella A.J."/>
            <person name="Villasante A."/>
            <person name="Walenz B."/>
            <person name="Wang J."/>
            <person name="Wasserman M."/>
            <person name="Watts T."/>
            <person name="Wilson D."/>
            <person name="Wilson R.K."/>
            <person name="Wing R.A."/>
            <person name="Wolfner M.F."/>
            <person name="Wong A."/>
            <person name="Wong G.K."/>
            <person name="Wu C.I."/>
            <person name="Wu G."/>
            <person name="Yamamoto D."/>
            <person name="Yang H.P."/>
            <person name="Yang S.P."/>
            <person name="Yorke J.A."/>
            <person name="Yoshida K."/>
            <person name="Zdobnov E."/>
            <person name="Zhang P."/>
            <person name="Zhang Y."/>
            <person name="Zimin A.V."/>
            <person name="Baldwin J."/>
            <person name="Abdouelleil A."/>
            <person name="Abdulkadir J."/>
            <person name="Abebe A."/>
            <person name="Abera B."/>
            <person name="Abreu J."/>
            <person name="Acer S.C."/>
            <person name="Aftuck L."/>
            <person name="Alexander A."/>
            <person name="An P."/>
            <person name="Anderson E."/>
            <person name="Anderson S."/>
            <person name="Arachi H."/>
            <person name="Azer M."/>
            <person name="Bachantsang P."/>
            <person name="Barry A."/>
            <person name="Bayul T."/>
            <person name="Berlin A."/>
            <person name="Bessette D."/>
            <person name="Bloom T."/>
            <person name="Blye J."/>
            <person name="Boguslavskiy L."/>
            <person name="Bonnet C."/>
            <person name="Boukhgalter B."/>
            <person name="Bourzgui I."/>
            <person name="Brown A."/>
            <person name="Cahill P."/>
            <person name="Channer S."/>
            <person name="Cheshatsang Y."/>
            <person name="Chuda L."/>
            <person name="Citroen M."/>
            <person name="Collymore A."/>
            <person name="Cooke P."/>
            <person name="Costello M."/>
            <person name="D'Aco K."/>
            <person name="Daza R."/>
            <person name="De Haan G."/>
            <person name="DeGray S."/>
            <person name="DeMaso C."/>
            <person name="Dhargay N."/>
            <person name="Dooley K."/>
            <person name="Dooley E."/>
            <person name="Doricent M."/>
            <person name="Dorje P."/>
            <person name="Dorjee K."/>
            <person name="Dupes A."/>
            <person name="Elong R."/>
            <person name="Falk J."/>
            <person name="Farina A."/>
            <person name="Faro S."/>
            <person name="Ferguson D."/>
            <person name="Fisher S."/>
            <person name="Foley C.D."/>
            <person name="Franke A."/>
            <person name="Friedrich D."/>
            <person name="Gadbois L."/>
            <person name="Gearin G."/>
            <person name="Gearin C.R."/>
            <person name="Giannoukos G."/>
            <person name="Goode T."/>
            <person name="Graham J."/>
            <person name="Grandbois E."/>
            <person name="Grewal S."/>
            <person name="Gyaltsen K."/>
            <person name="Hafez N."/>
            <person name="Hagos B."/>
            <person name="Hall J."/>
            <person name="Henson C."/>
            <person name="Hollinger A."/>
            <person name="Honan T."/>
            <person name="Huard M.D."/>
            <person name="Hughes L."/>
            <person name="Hurhula B."/>
            <person name="Husby M.E."/>
            <person name="Kamat A."/>
            <person name="Kanga B."/>
            <person name="Kashin S."/>
            <person name="Khazanovich D."/>
            <person name="Kisner P."/>
            <person name="Lance K."/>
            <person name="Lara M."/>
            <person name="Lee W."/>
            <person name="Lennon N."/>
            <person name="Letendre F."/>
            <person name="LeVine R."/>
            <person name="Lipovsky A."/>
            <person name="Liu X."/>
            <person name="Liu J."/>
            <person name="Liu S."/>
            <person name="Lokyitsang T."/>
            <person name="Lokyitsang Y."/>
            <person name="Lubonja R."/>
            <person name="Lui A."/>
            <person name="MacDonald P."/>
            <person name="Magnisalis V."/>
            <person name="Maru K."/>
            <person name="Matthews C."/>
            <person name="McCusker W."/>
            <person name="McDonough S."/>
            <person name="Mehta T."/>
            <person name="Meldrim J."/>
            <person name="Meneus L."/>
            <person name="Mihai O."/>
            <person name="Mihalev A."/>
            <person name="Mihova T."/>
            <person name="Mittelman R."/>
            <person name="Mlenga V."/>
            <person name="Montmayeur A."/>
            <person name="Mulrain L."/>
            <person name="Navidi A."/>
            <person name="Naylor J."/>
            <person name="Negash T."/>
            <person name="Nguyen T."/>
            <person name="Nguyen N."/>
            <person name="Nicol R."/>
            <person name="Norbu C."/>
            <person name="Norbu N."/>
            <person name="Novod N."/>
            <person name="O'Neill B."/>
            <person name="Osman S."/>
            <person name="Markiewicz E."/>
            <person name="Oyono O.L."/>
            <person name="Patti C."/>
            <person name="Phunkhang P."/>
            <person name="Pierre F."/>
            <person name="Priest M."/>
            <person name="Raghuraman S."/>
            <person name="Rege F."/>
            <person name="Reyes R."/>
            <person name="Rise C."/>
            <person name="Rogov P."/>
            <person name="Ross K."/>
            <person name="Ryan E."/>
            <person name="Settipalli S."/>
            <person name="Shea T."/>
            <person name="Sherpa N."/>
            <person name="Shi L."/>
            <person name="Shih D."/>
            <person name="Sparrow T."/>
            <person name="Spaulding J."/>
            <person name="Stalker J."/>
            <person name="Stange-Thomann N."/>
            <person name="Stavropoulos S."/>
            <person name="Stone C."/>
            <person name="Strader C."/>
            <person name="Tesfaye S."/>
            <person name="Thomson T."/>
            <person name="Thoulutsang Y."/>
            <person name="Thoulutsang D."/>
            <person name="Topham K."/>
            <person name="Topping I."/>
            <person name="Tsamla T."/>
            <person name="Vassiliev H."/>
            <person name="Vo A."/>
            <person name="Wangchuk T."/>
            <person name="Wangdi T."/>
            <person name="Weiand M."/>
            <person name="Wilkinson J."/>
            <person name="Wilson A."/>
            <person name="Yadav S."/>
            <person name="Young G."/>
            <person name="Yu Q."/>
            <person name="Zembek L."/>
            <person name="Zhong D."/>
            <person name="Zimmer A."/>
            <person name="Zwirko Z."/>
            <person name="Jaffe D.B."/>
            <person name="Alvarez P."/>
            <person name="Brockman W."/>
            <person name="Butler J."/>
            <person name="Chin C."/>
            <person name="Gnerre S."/>
            <person name="Grabherr M."/>
            <person name="Kleber M."/>
            <person name="Mauceli E."/>
            <person name="MacCallum I."/>
        </authorList>
    </citation>
    <scope>NUCLEOTIDE SEQUENCE [LARGE SCALE GENOMIC DNA]</scope>
    <source>
        <strain evidence="3">Tucson 14024-0371.13</strain>
    </source>
</reference>
<keyword evidence="1" id="KW-0812">Transmembrane</keyword>
<dbReference type="Proteomes" id="UP000007801">
    <property type="component" value="Unassembled WGS sequence"/>
</dbReference>
<dbReference type="InterPro" id="IPR047851">
    <property type="entry name" value="Hemotin"/>
</dbReference>
<protein>
    <submittedName>
        <fullName evidence="2">Uncharacterized protein</fullName>
    </submittedName>
</protein>
<evidence type="ECO:0000313" key="3">
    <source>
        <dbReference type="Proteomes" id="UP000007801"/>
    </source>
</evidence>